<gene>
    <name evidence="1" type="ORF">D3877_08535</name>
</gene>
<dbReference type="EMBL" id="QYUL01000001">
    <property type="protein sequence ID" value="RJF84556.1"/>
    <property type="molecule type" value="Genomic_DNA"/>
</dbReference>
<dbReference type="Proteomes" id="UP000283458">
    <property type="component" value="Unassembled WGS sequence"/>
</dbReference>
<dbReference type="OrthoDB" id="7305532at2"/>
<comment type="caution">
    <text evidence="1">The sequence shown here is derived from an EMBL/GenBank/DDBJ whole genome shotgun (WGS) entry which is preliminary data.</text>
</comment>
<dbReference type="AlphaFoldDB" id="A0A418W3K2"/>
<organism evidence="1 2">
    <name type="scientific">Azospirillum cavernae</name>
    <dbReference type="NCBI Taxonomy" id="2320860"/>
    <lineage>
        <taxon>Bacteria</taxon>
        <taxon>Pseudomonadati</taxon>
        <taxon>Pseudomonadota</taxon>
        <taxon>Alphaproteobacteria</taxon>
        <taxon>Rhodospirillales</taxon>
        <taxon>Azospirillaceae</taxon>
        <taxon>Azospirillum</taxon>
    </lineage>
</organism>
<proteinExistence type="predicted"/>
<name>A0A418W3K2_9PROT</name>
<reference evidence="1 2" key="1">
    <citation type="submission" date="2018-09" db="EMBL/GenBank/DDBJ databases">
        <authorList>
            <person name="Zhu H."/>
        </authorList>
    </citation>
    <scope>NUCLEOTIDE SEQUENCE [LARGE SCALE GENOMIC DNA]</scope>
    <source>
        <strain evidence="1 2">K2W22B-5</strain>
    </source>
</reference>
<evidence type="ECO:0000313" key="2">
    <source>
        <dbReference type="Proteomes" id="UP000283458"/>
    </source>
</evidence>
<sequence length="121" mass="13219">MGEMTLTTKERALIRHEFMARFSAPPRLADGILVKRWATGPEKGKPKPGATIQGMIDRGLMELPDNGGHWLRARFTSAGLAALRLMAEDRRALSPAEYRHILDELGIQAPTDKIGGSSVAV</sequence>
<dbReference type="RefSeq" id="WP_119830204.1">
    <property type="nucleotide sequence ID" value="NZ_QYUL01000001.1"/>
</dbReference>
<keyword evidence="2" id="KW-1185">Reference proteome</keyword>
<evidence type="ECO:0000313" key="1">
    <source>
        <dbReference type="EMBL" id="RJF84556.1"/>
    </source>
</evidence>
<accession>A0A418W3K2</accession>
<protein>
    <submittedName>
        <fullName evidence="1">Uncharacterized protein</fullName>
    </submittedName>
</protein>